<evidence type="ECO:0000313" key="3">
    <source>
        <dbReference type="Proteomes" id="UP001597459"/>
    </source>
</evidence>
<name>A0ABW5N4I1_9FLAO</name>
<dbReference type="SUPFAM" id="SSF53474">
    <property type="entry name" value="alpha/beta-Hydrolases"/>
    <property type="match status" value="1"/>
</dbReference>
<sequence>MIEEQSIIIIAEDGYELSAILRVPTRDRKGIVQIHSGTGIPQQLYANFASYLTEKGYATLTFDYRGIAESAPASLKGFKATIRDWGMLDMTAVFNWVLTHFPEDKKIIVAHSMGGQMIGLMKNCDQIDQLVLIASSTGYWKDMDSPYKWLPAFFWYIMIPVHTKIFGYVNARKVKQGENLPRGVALEWRKWCTNPTYFEDDFRDTNQSLFFDKIKIPLLSIQVADDPLANQTTATKLLKYYKNAQIQIQRIIPAEMGVQKIGHTGYFSRKFKDNLWKKLVTEL</sequence>
<evidence type="ECO:0000259" key="1">
    <source>
        <dbReference type="Pfam" id="PF12146"/>
    </source>
</evidence>
<accession>A0ABW5N4I1</accession>
<dbReference type="InterPro" id="IPR029058">
    <property type="entry name" value="AB_hydrolase_fold"/>
</dbReference>
<dbReference type="GO" id="GO:0016787">
    <property type="term" value="F:hydrolase activity"/>
    <property type="evidence" value="ECO:0007669"/>
    <property type="project" value="UniProtKB-KW"/>
</dbReference>
<keyword evidence="2" id="KW-0378">Hydrolase</keyword>
<dbReference type="Gene3D" id="3.40.50.1820">
    <property type="entry name" value="alpha/beta hydrolase"/>
    <property type="match status" value="1"/>
</dbReference>
<organism evidence="2 3">
    <name type="scientific">Aquimarina hainanensis</name>
    <dbReference type="NCBI Taxonomy" id="1578017"/>
    <lineage>
        <taxon>Bacteria</taxon>
        <taxon>Pseudomonadati</taxon>
        <taxon>Bacteroidota</taxon>
        <taxon>Flavobacteriia</taxon>
        <taxon>Flavobacteriales</taxon>
        <taxon>Flavobacteriaceae</taxon>
        <taxon>Aquimarina</taxon>
    </lineage>
</organism>
<dbReference type="Pfam" id="PF12146">
    <property type="entry name" value="Hydrolase_4"/>
    <property type="match status" value="1"/>
</dbReference>
<gene>
    <name evidence="2" type="ORF">ACFSTE_04365</name>
</gene>
<dbReference type="EMBL" id="JBHULX010000003">
    <property type="protein sequence ID" value="MFD2590051.1"/>
    <property type="molecule type" value="Genomic_DNA"/>
</dbReference>
<dbReference type="RefSeq" id="WP_176029572.1">
    <property type="nucleotide sequence ID" value="NZ_JBHSJV010000001.1"/>
</dbReference>
<keyword evidence="3" id="KW-1185">Reference proteome</keyword>
<dbReference type="Proteomes" id="UP001597459">
    <property type="component" value="Unassembled WGS sequence"/>
</dbReference>
<protein>
    <submittedName>
        <fullName evidence="2">Alpha/beta fold hydrolase</fullName>
    </submittedName>
</protein>
<dbReference type="InterPro" id="IPR022742">
    <property type="entry name" value="Hydrolase_4"/>
</dbReference>
<dbReference type="InterPro" id="IPR017208">
    <property type="entry name" value="UCP037442_abhydr"/>
</dbReference>
<feature type="domain" description="Serine aminopeptidase S33" evidence="1">
    <location>
        <begin position="28"/>
        <end position="151"/>
    </location>
</feature>
<reference evidence="3" key="1">
    <citation type="journal article" date="2019" name="Int. J. Syst. Evol. Microbiol.">
        <title>The Global Catalogue of Microorganisms (GCM) 10K type strain sequencing project: providing services to taxonomists for standard genome sequencing and annotation.</title>
        <authorList>
            <consortium name="The Broad Institute Genomics Platform"/>
            <consortium name="The Broad Institute Genome Sequencing Center for Infectious Disease"/>
            <person name="Wu L."/>
            <person name="Ma J."/>
        </authorList>
    </citation>
    <scope>NUCLEOTIDE SEQUENCE [LARGE SCALE GENOMIC DNA]</scope>
    <source>
        <strain evidence="3">KCTC 42423</strain>
    </source>
</reference>
<evidence type="ECO:0000313" key="2">
    <source>
        <dbReference type="EMBL" id="MFD2590051.1"/>
    </source>
</evidence>
<comment type="caution">
    <text evidence="2">The sequence shown here is derived from an EMBL/GenBank/DDBJ whole genome shotgun (WGS) entry which is preliminary data.</text>
</comment>
<proteinExistence type="predicted"/>
<dbReference type="PIRSF" id="PIRSF037442">
    <property type="entry name" value="UCP037442_abhydr"/>
    <property type="match status" value="1"/>
</dbReference>